<dbReference type="OrthoDB" id="8033832at2759"/>
<dbReference type="Proteomes" id="UP000008076">
    <property type="component" value="Unassembled WGS sequence"/>
</dbReference>
<dbReference type="RefSeq" id="XP_001741733.1">
    <property type="nucleotide sequence ID" value="XM_001741681.1"/>
</dbReference>
<gene>
    <name evidence="3" type="ORF">EDI_210340</name>
</gene>
<feature type="compositionally biased region" description="Basic and acidic residues" evidence="1">
    <location>
        <begin position="149"/>
        <end position="176"/>
    </location>
</feature>
<feature type="region of interest" description="Disordered" evidence="1">
    <location>
        <begin position="142"/>
        <end position="176"/>
    </location>
</feature>
<keyword evidence="4" id="KW-1185">Reference proteome</keyword>
<proteinExistence type="predicted"/>
<reference evidence="4" key="1">
    <citation type="submission" date="2007-12" db="EMBL/GenBank/DDBJ databases">
        <title>Annotation of Entamoeba dispar SAW760.</title>
        <authorList>
            <person name="Lorenzi H."/>
            <person name="Inman J."/>
            <person name="Schobel S."/>
            <person name="Amedeo P."/>
            <person name="Caler E."/>
        </authorList>
    </citation>
    <scope>NUCLEOTIDE SEQUENCE [LARGE SCALE GENOMIC DNA]</scope>
    <source>
        <strain evidence="4">ATCC PRA-260 / SAW760</strain>
    </source>
</reference>
<dbReference type="KEGG" id="edi:EDI_210340"/>
<dbReference type="PANTHER" id="PTHR10351">
    <property type="entry name" value="TRANSCRIPTION FACTOR BTF3 FAMILY MEMBER"/>
    <property type="match status" value="1"/>
</dbReference>
<feature type="domain" description="NAC-A/B" evidence="2">
    <location>
        <begin position="59"/>
        <end position="127"/>
    </location>
</feature>
<accession>B0EUJ5</accession>
<dbReference type="eggNOG" id="ENOG502R26J">
    <property type="taxonomic scope" value="Eukaryota"/>
</dbReference>
<evidence type="ECO:0000313" key="3">
    <source>
        <dbReference type="EMBL" id="EDR21801.1"/>
    </source>
</evidence>
<dbReference type="EMBL" id="DS550902">
    <property type="protein sequence ID" value="EDR21801.1"/>
    <property type="molecule type" value="Genomic_DNA"/>
</dbReference>
<dbReference type="PROSITE" id="PS51151">
    <property type="entry name" value="NAC_AB"/>
    <property type="match status" value="1"/>
</dbReference>
<protein>
    <recommendedName>
        <fullName evidence="2">NAC-A/B domain-containing protein</fullName>
    </recommendedName>
</protein>
<evidence type="ECO:0000313" key="4">
    <source>
        <dbReference type="Proteomes" id="UP000008076"/>
    </source>
</evidence>
<evidence type="ECO:0000259" key="2">
    <source>
        <dbReference type="PROSITE" id="PS51151"/>
    </source>
</evidence>
<dbReference type="AlphaFoldDB" id="B0EUJ5"/>
<dbReference type="VEuPathDB" id="AmoebaDB:EDI_210340"/>
<dbReference type="OMA" id="TPVAHEM"/>
<name>B0EUJ5_ENTDS</name>
<organism evidence="4">
    <name type="scientific">Entamoeba dispar (strain ATCC PRA-260 / SAW760)</name>
    <dbReference type="NCBI Taxonomy" id="370354"/>
    <lineage>
        <taxon>Eukaryota</taxon>
        <taxon>Amoebozoa</taxon>
        <taxon>Evosea</taxon>
        <taxon>Archamoebae</taxon>
        <taxon>Mastigamoebida</taxon>
        <taxon>Entamoebidae</taxon>
        <taxon>Entamoeba</taxon>
    </lineage>
</organism>
<evidence type="ECO:0000256" key="1">
    <source>
        <dbReference type="SAM" id="MobiDB-lite"/>
    </source>
</evidence>
<sequence>MPKTNKTSRQAVLNTAYAPTSGASKKITVNGKTVTVTANTQVGKSAPRMKGKVEHKGAAAETKKLEAAIKTLKGQHIGGIDECEMIQKKDGQYKITNWKSPKIMCTSEGGVFFVTGANKVEEMTEEQFNKAAQAQIEEITKQFAAPATTEEKKEEEVKEEKKEEAETPAVTEEKKE</sequence>
<dbReference type="InterPro" id="IPR039370">
    <property type="entry name" value="BTF3"/>
</dbReference>
<dbReference type="GeneID" id="5914325"/>
<dbReference type="InterPro" id="IPR002715">
    <property type="entry name" value="Nas_poly-pep-assoc_cplx_dom"/>
</dbReference>